<protein>
    <submittedName>
        <fullName evidence="4">Uncharacterized protein LOC108047956</fullName>
    </submittedName>
</protein>
<dbReference type="Proteomes" id="UP001652680">
    <property type="component" value="Unassembled WGS sequence"/>
</dbReference>
<dbReference type="CTD" id="36364"/>
<dbReference type="RefSeq" id="XP_016983880.1">
    <property type="nucleotide sequence ID" value="XM_017128391.1"/>
</dbReference>
<accession>A0A6P4F0F4</accession>
<name>A0A6P4F0F4_DRORH</name>
<reference evidence="2" key="3">
    <citation type="submission" date="2025-05" db="UniProtKB">
        <authorList>
            <consortium name="EnsemblMetazoa"/>
        </authorList>
    </citation>
    <scope>IDENTIFICATION</scope>
</reference>
<feature type="coiled-coil region" evidence="1">
    <location>
        <begin position="344"/>
        <end position="378"/>
    </location>
</feature>
<reference evidence="4" key="2">
    <citation type="submission" date="2025-04" db="UniProtKB">
        <authorList>
            <consortium name="RefSeq"/>
        </authorList>
    </citation>
    <scope>IDENTIFICATION</scope>
</reference>
<evidence type="ECO:0000313" key="2">
    <source>
        <dbReference type="EnsemblMetazoa" id="XP_016983880.1"/>
    </source>
</evidence>
<evidence type="ECO:0000256" key="1">
    <source>
        <dbReference type="SAM" id="Coils"/>
    </source>
</evidence>
<feature type="coiled-coil region" evidence="1">
    <location>
        <begin position="93"/>
        <end position="169"/>
    </location>
</feature>
<dbReference type="GeneID" id="108047956"/>
<evidence type="ECO:0000313" key="4">
    <source>
        <dbReference type="RefSeq" id="XP_016983880.1"/>
    </source>
</evidence>
<dbReference type="AlphaFoldDB" id="A0A6P4F0F4"/>
<dbReference type="OrthoDB" id="8047450at2759"/>
<gene>
    <name evidence="4" type="primary">LOC108047956</name>
    <name evidence="2" type="synonym">108047956</name>
</gene>
<sequence>MAYLEKIAEFKNWATSLGCPPSALPTDDALRRILKSGSSVLLRQLQSRVQPVEYVREVRENLLIAQVARYKDKMVPLASRSFQPPELQRYQKIQELKKHEEKADQQLAEARKEFQKLSASIKTKNIQTISAENRKQLLEAKCNILELKLESLNKNYDQEQKNKAQIISTTPVKQSARNSSEVQASRAVEQALKQLETFYGMCDEGNAVHSLSEDKQRLWDDMRTTFADTPNALLLNVIIKSKEEQLQHIMHLNESRDNCNTAKSPLNNYEVKLLKTKADMLGLASKFLGAQKELEQKEERFCREYSLFVDKLQTKVYSFNGISLGDEENADELISDYLMHYNLRNFNRAQNEFLREQIEQLRVELETSAKQLENHDLKLGSVRQVYSDVNASINRIQQDMVQLSQIKEKILFSRNMMKNLLDDMQAAAQKQNAKSQLLSTKFSNMSMLGVESFCLANDSVFSSTKVDFDGNCSTMNSSLRRSFESKTLMPGSANTTTLVAASGSTVPSHLLEVNTFVEIPLEKLSCVPRACSFLLSANPLIVEAQELASTAQLAPGYLLTPFGALQEVRKRILWASAIAAHSSDLKLNVQPLIVDPHDLRLKASRQHEEIDHLLDNLMAIGVKTELQLKKAERIFHFLLENPLRRYVPPGKRYNNGSFGDYESEFNLYYRMATNGASIREPPNYTGRKHSESRD</sequence>
<dbReference type="EnsemblMetazoa" id="XM_017128391.2">
    <property type="protein sequence ID" value="XP_016983880.1"/>
    <property type="gene ID" value="LOC108047956"/>
</dbReference>
<evidence type="ECO:0000313" key="3">
    <source>
        <dbReference type="Proteomes" id="UP001652680"/>
    </source>
</evidence>
<proteinExistence type="predicted"/>
<reference evidence="3" key="1">
    <citation type="journal article" date="2021" name="Elife">
        <title>Highly contiguous assemblies of 101 drosophilid genomes.</title>
        <authorList>
            <person name="Kim B.Y."/>
            <person name="Wang J.R."/>
            <person name="Miller D.E."/>
            <person name="Barmina O."/>
            <person name="Delaney E."/>
            <person name="Thompson A."/>
            <person name="Comeault A.A."/>
            <person name="Peede D."/>
            <person name="D'Agostino E.R."/>
            <person name="Pelaez J."/>
            <person name="Aguilar J.M."/>
            <person name="Haji D."/>
            <person name="Matsunaga T."/>
            <person name="Armstrong E.E."/>
            <person name="Zych M."/>
            <person name="Ogawa Y."/>
            <person name="Stamenkovic-Radak M."/>
            <person name="Jelic M."/>
            <person name="Veselinovic M.S."/>
            <person name="Tanaskovic M."/>
            <person name="Eric P."/>
            <person name="Gao J.J."/>
            <person name="Katoh T.K."/>
            <person name="Toda M.J."/>
            <person name="Watabe H."/>
            <person name="Watada M."/>
            <person name="Davis J.S."/>
            <person name="Moyle L.C."/>
            <person name="Manoli G."/>
            <person name="Bertolini E."/>
            <person name="Kostal V."/>
            <person name="Hawley R.S."/>
            <person name="Takahashi A."/>
            <person name="Jones C.D."/>
            <person name="Price D.K."/>
            <person name="Whiteman N."/>
            <person name="Kopp A."/>
            <person name="Matute D.R."/>
            <person name="Petrov D.A."/>
        </authorList>
    </citation>
    <scope>NUCLEOTIDE SEQUENCE [LARGE SCALE GENOMIC DNA]</scope>
</reference>
<organism evidence="4">
    <name type="scientific">Drosophila rhopaloa</name>
    <name type="common">Fruit fly</name>
    <dbReference type="NCBI Taxonomy" id="1041015"/>
    <lineage>
        <taxon>Eukaryota</taxon>
        <taxon>Metazoa</taxon>
        <taxon>Ecdysozoa</taxon>
        <taxon>Arthropoda</taxon>
        <taxon>Hexapoda</taxon>
        <taxon>Insecta</taxon>
        <taxon>Pterygota</taxon>
        <taxon>Neoptera</taxon>
        <taxon>Endopterygota</taxon>
        <taxon>Diptera</taxon>
        <taxon>Brachycera</taxon>
        <taxon>Muscomorpha</taxon>
        <taxon>Ephydroidea</taxon>
        <taxon>Drosophilidae</taxon>
        <taxon>Drosophila</taxon>
        <taxon>Sophophora</taxon>
    </lineage>
</organism>
<keyword evidence="1" id="KW-0175">Coiled coil</keyword>
<keyword evidence="3" id="KW-1185">Reference proteome</keyword>